<dbReference type="EMBL" id="RZNY01000025">
    <property type="protein sequence ID" value="RUT42619.1"/>
    <property type="molecule type" value="Genomic_DNA"/>
</dbReference>
<comment type="caution">
    <text evidence="1">The sequence shown here is derived from an EMBL/GenBank/DDBJ whole genome shotgun (WGS) entry which is preliminary data.</text>
</comment>
<dbReference type="NCBIfam" id="TIGR02855">
    <property type="entry name" value="spore_yabG"/>
    <property type="match status" value="1"/>
</dbReference>
<dbReference type="InterPro" id="IPR008764">
    <property type="entry name" value="Peptidase_U57"/>
</dbReference>
<proteinExistence type="predicted"/>
<dbReference type="OrthoDB" id="9785306at2"/>
<protein>
    <submittedName>
        <fullName evidence="1">Sporulation peptidase YabG</fullName>
    </submittedName>
</protein>
<sequence length="304" mass="33794">MDLTNLGDLVVRKSYGGDVTFRIEKIERNVAIIKGIDFRLLADAPLTDLVKVDPDSPSERARRANIQATKSLEWLHRERVEQAQRNQTVLNQEWLPQDNVETEPSYFEVPGKVLHLDGDERYLQKSLELYEKLRVPAEGYFVNESAMAGALQRLLPSVRPDIVVVTGHDGVLKNRPNSNLYNLSSYKNSRHFVEAIGAARQYERNFDTLTIVAGACQSHFEALLQAGANFASSPGRVLIHALDPVYIAAKASFTSIRDTIHITDVLNNTISGTQGVGGIETRGSYRIGLPKPKDLSTLKVVPSM</sequence>
<evidence type="ECO:0000313" key="1">
    <source>
        <dbReference type="EMBL" id="RUT42619.1"/>
    </source>
</evidence>
<gene>
    <name evidence="1" type="primary">yabG</name>
    <name evidence="1" type="ORF">EJP82_22145</name>
</gene>
<keyword evidence="2" id="KW-1185">Reference proteome</keyword>
<dbReference type="RefSeq" id="WP_127194238.1">
    <property type="nucleotide sequence ID" value="NZ_JAUSSS010000016.1"/>
</dbReference>
<reference evidence="1 2" key="1">
    <citation type="submission" date="2018-12" db="EMBL/GenBank/DDBJ databases">
        <authorList>
            <person name="Sun L."/>
            <person name="Chen Z."/>
        </authorList>
    </citation>
    <scope>NUCLEOTIDE SEQUENCE [LARGE SCALE GENOMIC DNA]</scope>
    <source>
        <strain evidence="1 2">DSM 15890</strain>
    </source>
</reference>
<dbReference type="Pfam" id="PF05582">
    <property type="entry name" value="Peptidase_U57"/>
    <property type="match status" value="1"/>
</dbReference>
<organism evidence="1 2">
    <name type="scientific">Paenibacillus anaericanus</name>
    <dbReference type="NCBI Taxonomy" id="170367"/>
    <lineage>
        <taxon>Bacteria</taxon>
        <taxon>Bacillati</taxon>
        <taxon>Bacillota</taxon>
        <taxon>Bacilli</taxon>
        <taxon>Bacillales</taxon>
        <taxon>Paenibacillaceae</taxon>
        <taxon>Paenibacillus</taxon>
    </lineage>
</organism>
<dbReference type="Proteomes" id="UP000279446">
    <property type="component" value="Unassembled WGS sequence"/>
</dbReference>
<name>A0A3S1K2Z0_9BACL</name>
<dbReference type="AlphaFoldDB" id="A0A3S1K2Z0"/>
<accession>A0A3S1K2Z0</accession>
<dbReference type="PIRSF" id="PIRSF011575">
    <property type="entry name" value="YabG"/>
    <property type="match status" value="1"/>
</dbReference>
<evidence type="ECO:0000313" key="2">
    <source>
        <dbReference type="Proteomes" id="UP000279446"/>
    </source>
</evidence>